<feature type="domain" description="Thioredoxin" evidence="4">
    <location>
        <begin position="1"/>
        <end position="109"/>
    </location>
</feature>
<dbReference type="NCBIfam" id="TIGR01068">
    <property type="entry name" value="thioredoxin"/>
    <property type="match status" value="1"/>
</dbReference>
<dbReference type="PRINTS" id="PR00421">
    <property type="entry name" value="THIOREDOXIN"/>
</dbReference>
<dbReference type="Proteomes" id="UP001303889">
    <property type="component" value="Unassembled WGS sequence"/>
</dbReference>
<dbReference type="Pfam" id="PF06201">
    <property type="entry name" value="PITH"/>
    <property type="match status" value="1"/>
</dbReference>
<dbReference type="CDD" id="cd02947">
    <property type="entry name" value="TRX_family"/>
    <property type="match status" value="1"/>
</dbReference>
<feature type="domain" description="PITH" evidence="5">
    <location>
        <begin position="131"/>
        <end position="327"/>
    </location>
</feature>
<dbReference type="Gene3D" id="2.60.120.470">
    <property type="entry name" value="PITH domain"/>
    <property type="match status" value="1"/>
</dbReference>
<feature type="compositionally biased region" description="Gly residues" evidence="3">
    <location>
        <begin position="116"/>
        <end position="130"/>
    </location>
</feature>
<dbReference type="PROSITE" id="PS00194">
    <property type="entry name" value="THIOREDOXIN_1"/>
    <property type="match status" value="1"/>
</dbReference>
<dbReference type="Pfam" id="PF00085">
    <property type="entry name" value="Thioredoxin"/>
    <property type="match status" value="1"/>
</dbReference>
<dbReference type="InterPro" id="IPR010400">
    <property type="entry name" value="PITH_dom"/>
</dbReference>
<evidence type="ECO:0000259" key="5">
    <source>
        <dbReference type="PROSITE" id="PS51532"/>
    </source>
</evidence>
<sequence length="329" mass="36083">MSKTVEITSPAAFAELLKSSQIVVVDFYADWCAPCKRIAPIFERLSQALSRPNQVTFAKVNTEQQKDVAAANSITSLPTFIVFRNGKIVDKVEGADPKQLQNMLQKLNQDVKSLGGEAGGSGGGGGGGTWRGADLPRGYSDITDQIEVQRSELLNYDPDTGGVRVLFDTAKPSALSGGKAPAKKDWIESDTDEQLLLFMPFQSMLKLHTIQLTSIPPPGDDDEDDEVPMRPRTIKLFTNKPHNLGFDEAEDLSATQEIILSEKDWSAEGTANIPLRFVKFQNITSLVVFVEDGDGEGERTRLDRVRLIGETGERREMGKLEKIGDEPGE</sequence>
<dbReference type="EMBL" id="MU855516">
    <property type="protein sequence ID" value="KAK3902346.1"/>
    <property type="molecule type" value="Genomic_DNA"/>
</dbReference>
<dbReference type="AlphaFoldDB" id="A0AAN6RUA4"/>
<dbReference type="Gene3D" id="3.40.30.10">
    <property type="entry name" value="Glutaredoxin"/>
    <property type="match status" value="1"/>
</dbReference>
<dbReference type="GO" id="GO:0005737">
    <property type="term" value="C:cytoplasm"/>
    <property type="evidence" value="ECO:0007669"/>
    <property type="project" value="UniProtKB-ARBA"/>
</dbReference>
<proteinExistence type="inferred from homology"/>
<keyword evidence="2" id="KW-1015">Disulfide bond</keyword>
<evidence type="ECO:0000256" key="2">
    <source>
        <dbReference type="ARBA" id="ARBA00023157"/>
    </source>
</evidence>
<reference evidence="6" key="2">
    <citation type="submission" date="2023-05" db="EMBL/GenBank/DDBJ databases">
        <authorList>
            <consortium name="Lawrence Berkeley National Laboratory"/>
            <person name="Steindorff A."/>
            <person name="Hensen N."/>
            <person name="Bonometti L."/>
            <person name="Westerberg I."/>
            <person name="Brannstrom I.O."/>
            <person name="Guillou S."/>
            <person name="Cros-Aarteil S."/>
            <person name="Calhoun S."/>
            <person name="Haridas S."/>
            <person name="Kuo A."/>
            <person name="Mondo S."/>
            <person name="Pangilinan J."/>
            <person name="Riley R."/>
            <person name="Labutti K."/>
            <person name="Andreopoulos B."/>
            <person name="Lipzen A."/>
            <person name="Chen C."/>
            <person name="Yanf M."/>
            <person name="Daum C."/>
            <person name="Ng V."/>
            <person name="Clum A."/>
            <person name="Ohm R."/>
            <person name="Martin F."/>
            <person name="Silar P."/>
            <person name="Natvig D."/>
            <person name="Lalanne C."/>
            <person name="Gautier V."/>
            <person name="Ament-Velasquez S.L."/>
            <person name="Kruys A."/>
            <person name="Hutchinson M.I."/>
            <person name="Powell A.J."/>
            <person name="Barry K."/>
            <person name="Miller A.N."/>
            <person name="Grigoriev I.V."/>
            <person name="Debuchy R."/>
            <person name="Gladieux P."/>
            <person name="Thoren M.H."/>
            <person name="Johannesson H."/>
        </authorList>
    </citation>
    <scope>NUCLEOTIDE SEQUENCE</scope>
    <source>
        <strain evidence="6">CBS 103.79</strain>
    </source>
</reference>
<dbReference type="InterPro" id="IPR037047">
    <property type="entry name" value="PITH_dom_sf"/>
</dbReference>
<reference evidence="6" key="1">
    <citation type="journal article" date="2023" name="Mol. Phylogenet. Evol.">
        <title>Genome-scale phylogeny and comparative genomics of the fungal order Sordariales.</title>
        <authorList>
            <person name="Hensen N."/>
            <person name="Bonometti L."/>
            <person name="Westerberg I."/>
            <person name="Brannstrom I.O."/>
            <person name="Guillou S."/>
            <person name="Cros-Aarteil S."/>
            <person name="Calhoun S."/>
            <person name="Haridas S."/>
            <person name="Kuo A."/>
            <person name="Mondo S."/>
            <person name="Pangilinan J."/>
            <person name="Riley R."/>
            <person name="LaButti K."/>
            <person name="Andreopoulos B."/>
            <person name="Lipzen A."/>
            <person name="Chen C."/>
            <person name="Yan M."/>
            <person name="Daum C."/>
            <person name="Ng V."/>
            <person name="Clum A."/>
            <person name="Steindorff A."/>
            <person name="Ohm R.A."/>
            <person name="Martin F."/>
            <person name="Silar P."/>
            <person name="Natvig D.O."/>
            <person name="Lalanne C."/>
            <person name="Gautier V."/>
            <person name="Ament-Velasquez S.L."/>
            <person name="Kruys A."/>
            <person name="Hutchinson M.I."/>
            <person name="Powell A.J."/>
            <person name="Barry K."/>
            <person name="Miller A.N."/>
            <person name="Grigoriev I.V."/>
            <person name="Debuchy R."/>
            <person name="Gladieux P."/>
            <person name="Hiltunen Thoren M."/>
            <person name="Johannesson H."/>
        </authorList>
    </citation>
    <scope>NUCLEOTIDE SEQUENCE</scope>
    <source>
        <strain evidence="6">CBS 103.79</strain>
    </source>
</reference>
<evidence type="ECO:0000313" key="7">
    <source>
        <dbReference type="Proteomes" id="UP001303889"/>
    </source>
</evidence>
<comment type="caution">
    <text evidence="6">The sequence shown here is derived from an EMBL/GenBank/DDBJ whole genome shotgun (WGS) entry which is preliminary data.</text>
</comment>
<evidence type="ECO:0000313" key="6">
    <source>
        <dbReference type="EMBL" id="KAK3902346.1"/>
    </source>
</evidence>
<organism evidence="6 7">
    <name type="scientific">Staphylotrichum tortipilum</name>
    <dbReference type="NCBI Taxonomy" id="2831512"/>
    <lineage>
        <taxon>Eukaryota</taxon>
        <taxon>Fungi</taxon>
        <taxon>Dikarya</taxon>
        <taxon>Ascomycota</taxon>
        <taxon>Pezizomycotina</taxon>
        <taxon>Sordariomycetes</taxon>
        <taxon>Sordariomycetidae</taxon>
        <taxon>Sordariales</taxon>
        <taxon>Chaetomiaceae</taxon>
        <taxon>Staphylotrichum</taxon>
    </lineage>
</organism>
<evidence type="ECO:0000256" key="3">
    <source>
        <dbReference type="SAM" id="MobiDB-lite"/>
    </source>
</evidence>
<protein>
    <submittedName>
        <fullName evidence="6">PITH domain-containing protein</fullName>
    </submittedName>
</protein>
<evidence type="ECO:0000259" key="4">
    <source>
        <dbReference type="PROSITE" id="PS51352"/>
    </source>
</evidence>
<dbReference type="SUPFAM" id="SSF52833">
    <property type="entry name" value="Thioredoxin-like"/>
    <property type="match status" value="1"/>
</dbReference>
<dbReference type="SUPFAM" id="SSF49785">
    <property type="entry name" value="Galactose-binding domain-like"/>
    <property type="match status" value="1"/>
</dbReference>
<dbReference type="InterPro" id="IPR017937">
    <property type="entry name" value="Thioredoxin_CS"/>
</dbReference>
<evidence type="ECO:0000256" key="1">
    <source>
        <dbReference type="ARBA" id="ARBA00008987"/>
    </source>
</evidence>
<dbReference type="InterPro" id="IPR013766">
    <property type="entry name" value="Thioredoxin_domain"/>
</dbReference>
<accession>A0AAN6RUA4</accession>
<dbReference type="PROSITE" id="PS51532">
    <property type="entry name" value="PITH"/>
    <property type="match status" value="1"/>
</dbReference>
<gene>
    <name evidence="6" type="ORF">C8A05DRAFT_33965</name>
</gene>
<dbReference type="InterPro" id="IPR005746">
    <property type="entry name" value="Thioredoxin"/>
</dbReference>
<dbReference type="InterPro" id="IPR008979">
    <property type="entry name" value="Galactose-bd-like_sf"/>
</dbReference>
<dbReference type="PANTHER" id="PTHR46115">
    <property type="entry name" value="THIOREDOXIN-LIKE PROTEIN 1"/>
    <property type="match status" value="1"/>
</dbReference>
<feature type="region of interest" description="Disordered" evidence="3">
    <location>
        <begin position="112"/>
        <end position="136"/>
    </location>
</feature>
<dbReference type="PROSITE" id="PS51352">
    <property type="entry name" value="THIOREDOXIN_2"/>
    <property type="match status" value="1"/>
</dbReference>
<name>A0AAN6RUA4_9PEZI</name>
<dbReference type="GO" id="GO:0015035">
    <property type="term" value="F:protein-disulfide reductase activity"/>
    <property type="evidence" value="ECO:0007669"/>
    <property type="project" value="InterPro"/>
</dbReference>
<dbReference type="InterPro" id="IPR036249">
    <property type="entry name" value="Thioredoxin-like_sf"/>
</dbReference>
<keyword evidence="7" id="KW-1185">Reference proteome</keyword>
<comment type="similarity">
    <text evidence="1">Belongs to the thioredoxin family.</text>
</comment>